<feature type="region of interest" description="Disordered" evidence="1">
    <location>
        <begin position="1"/>
        <end position="23"/>
    </location>
</feature>
<sequence>MTDVWSARRLGPDRSPGLVSDGRPAETALVLGSFRRRVNGDWSFVPGGKGYRGGLEELVQDHGIEVA</sequence>
<evidence type="ECO:0000313" key="2">
    <source>
        <dbReference type="EMBL" id="MBO8202234.1"/>
    </source>
</evidence>
<organism evidence="2 3">
    <name type="scientific">Streptomyces smyrnaeus</name>
    <dbReference type="NCBI Taxonomy" id="1387713"/>
    <lineage>
        <taxon>Bacteria</taxon>
        <taxon>Bacillati</taxon>
        <taxon>Actinomycetota</taxon>
        <taxon>Actinomycetes</taxon>
        <taxon>Kitasatosporales</taxon>
        <taxon>Streptomycetaceae</taxon>
        <taxon>Streptomyces</taxon>
    </lineage>
</organism>
<protein>
    <recommendedName>
        <fullName evidence="4">TerD domain-containing protein</fullName>
    </recommendedName>
</protein>
<gene>
    <name evidence="2" type="ORF">JW613_28675</name>
</gene>
<accession>A0ABS3Y3J5</accession>
<keyword evidence="3" id="KW-1185">Reference proteome</keyword>
<evidence type="ECO:0000313" key="3">
    <source>
        <dbReference type="Proteomes" id="UP000721954"/>
    </source>
</evidence>
<dbReference type="EMBL" id="JAFFZM010000021">
    <property type="protein sequence ID" value="MBO8202234.1"/>
    <property type="molecule type" value="Genomic_DNA"/>
</dbReference>
<name>A0ABS3Y3J5_9ACTN</name>
<comment type="caution">
    <text evidence="2">The sequence shown here is derived from an EMBL/GenBank/DDBJ whole genome shotgun (WGS) entry which is preliminary data.</text>
</comment>
<reference evidence="2 3" key="1">
    <citation type="submission" date="2021-02" db="EMBL/GenBank/DDBJ databases">
        <title>Streptomyces spirodelae sp. nov., isolated from duckweed.</title>
        <authorList>
            <person name="Saimee Y."/>
            <person name="Duangmal K."/>
        </authorList>
    </citation>
    <scope>NUCLEOTIDE SEQUENCE [LARGE SCALE GENOMIC DNA]</scope>
    <source>
        <strain evidence="2 3">DSM 42105</strain>
    </source>
</reference>
<dbReference type="Proteomes" id="UP000721954">
    <property type="component" value="Unassembled WGS sequence"/>
</dbReference>
<dbReference type="Gene3D" id="2.60.60.30">
    <property type="entry name" value="sav2460 like domains"/>
    <property type="match status" value="1"/>
</dbReference>
<proteinExistence type="predicted"/>
<evidence type="ECO:0008006" key="4">
    <source>
        <dbReference type="Google" id="ProtNLM"/>
    </source>
</evidence>
<evidence type="ECO:0000256" key="1">
    <source>
        <dbReference type="SAM" id="MobiDB-lite"/>
    </source>
</evidence>